<dbReference type="PRINTS" id="PR00081">
    <property type="entry name" value="GDHRDH"/>
</dbReference>
<dbReference type="Proteomes" id="UP000288716">
    <property type="component" value="Unassembled WGS sequence"/>
</dbReference>
<gene>
    <name evidence="1" type="ORF">B4U80_07503</name>
</gene>
<evidence type="ECO:0000313" key="1">
    <source>
        <dbReference type="EMBL" id="RWS30310.1"/>
    </source>
</evidence>
<comment type="caution">
    <text evidence="1">The sequence shown here is derived from an EMBL/GenBank/DDBJ whole genome shotgun (WGS) entry which is preliminary data.</text>
</comment>
<dbReference type="Pfam" id="PF13561">
    <property type="entry name" value="adh_short_C2"/>
    <property type="match status" value="1"/>
</dbReference>
<organism evidence="1 2">
    <name type="scientific">Leptotrombidium deliense</name>
    <dbReference type="NCBI Taxonomy" id="299467"/>
    <lineage>
        <taxon>Eukaryota</taxon>
        <taxon>Metazoa</taxon>
        <taxon>Ecdysozoa</taxon>
        <taxon>Arthropoda</taxon>
        <taxon>Chelicerata</taxon>
        <taxon>Arachnida</taxon>
        <taxon>Acari</taxon>
        <taxon>Acariformes</taxon>
        <taxon>Trombidiformes</taxon>
        <taxon>Prostigmata</taxon>
        <taxon>Anystina</taxon>
        <taxon>Parasitengona</taxon>
        <taxon>Trombiculoidea</taxon>
        <taxon>Trombiculidae</taxon>
        <taxon>Leptotrombidium</taxon>
    </lineage>
</organism>
<dbReference type="Pfam" id="PF00106">
    <property type="entry name" value="adh_short"/>
    <property type="match status" value="1"/>
</dbReference>
<keyword evidence="2" id="KW-1185">Reference proteome</keyword>
<dbReference type="STRING" id="299467.A0A443SRZ4"/>
<name>A0A443SRZ4_9ACAR</name>
<protein>
    <submittedName>
        <fullName evidence="1">3-oxoacyl-[acyl-carrier-protein] reductase FabG-like protein</fullName>
    </submittedName>
</protein>
<dbReference type="AlphaFoldDB" id="A0A443SRZ4"/>
<evidence type="ECO:0000313" key="2">
    <source>
        <dbReference type="Proteomes" id="UP000288716"/>
    </source>
</evidence>
<dbReference type="InterPro" id="IPR036291">
    <property type="entry name" value="NAD(P)-bd_dom_sf"/>
</dbReference>
<dbReference type="PANTHER" id="PTHR43975">
    <property type="entry name" value="ZGC:101858"/>
    <property type="match status" value="1"/>
</dbReference>
<dbReference type="OrthoDB" id="47007at2759"/>
<dbReference type="SUPFAM" id="SSF51735">
    <property type="entry name" value="NAD(P)-binding Rossmann-fold domains"/>
    <property type="match status" value="1"/>
</dbReference>
<accession>A0A443SRZ4</accession>
<dbReference type="InterPro" id="IPR002347">
    <property type="entry name" value="SDR_fam"/>
</dbReference>
<dbReference type="EMBL" id="NCKV01000553">
    <property type="protein sequence ID" value="RWS30310.1"/>
    <property type="molecule type" value="Genomic_DNA"/>
</dbReference>
<dbReference type="PANTHER" id="PTHR43975:SF2">
    <property type="entry name" value="EG:BACR7A4.14 PROTEIN-RELATED"/>
    <property type="match status" value="1"/>
</dbReference>
<sequence>MNIEFLKDLENKVVIVTGSSSGIGAATAVLFAELGSKVVITGRNEERVLKVAQQCESPLTVIGDLSEDETVKRLVNRTIETFNSIDCLVNSAGHNGPETLSNLLDDDLMKKFDVVVRLDVRSVLLLCNLCLPHLLKSKGNIVTVSSIISIRPSCADSHADVLVLVHVLFPNSPGSINTPFFEALGFSEEEIKIGKEMHTSKIPLKRFGEPEEVARVIVFLASNWSTYVTGINMIVDGGYLTS</sequence>
<reference evidence="1 2" key="1">
    <citation type="journal article" date="2018" name="Gigascience">
        <title>Genomes of trombidid mites reveal novel predicted allergens and laterally-transferred genes associated with secondary metabolism.</title>
        <authorList>
            <person name="Dong X."/>
            <person name="Chaisiri K."/>
            <person name="Xia D."/>
            <person name="Armstrong S.D."/>
            <person name="Fang Y."/>
            <person name="Donnelly M.J."/>
            <person name="Kadowaki T."/>
            <person name="McGarry J.W."/>
            <person name="Darby A.C."/>
            <person name="Makepeace B.L."/>
        </authorList>
    </citation>
    <scope>NUCLEOTIDE SEQUENCE [LARGE SCALE GENOMIC DNA]</scope>
    <source>
        <strain evidence="1">UoL-UT</strain>
    </source>
</reference>
<dbReference type="Gene3D" id="3.40.50.720">
    <property type="entry name" value="NAD(P)-binding Rossmann-like Domain"/>
    <property type="match status" value="1"/>
</dbReference>
<dbReference type="VEuPathDB" id="VectorBase:LDEU001730"/>
<proteinExistence type="predicted"/>